<dbReference type="Gene3D" id="1.10.10.10">
    <property type="entry name" value="Winged helix-like DNA-binding domain superfamily/Winged helix DNA-binding domain"/>
    <property type="match status" value="1"/>
</dbReference>
<dbReference type="CDD" id="cd00090">
    <property type="entry name" value="HTH_ARSR"/>
    <property type="match status" value="1"/>
</dbReference>
<evidence type="ECO:0000259" key="6">
    <source>
        <dbReference type="PROSITE" id="PS50995"/>
    </source>
</evidence>
<feature type="domain" description="HTH marR-type" evidence="6">
    <location>
        <begin position="19"/>
        <end position="149"/>
    </location>
</feature>
<reference evidence="7" key="1">
    <citation type="submission" date="2020-10" db="EMBL/GenBank/DDBJ databases">
        <title>De novo genome project of the cellulose decomposer Thermobifida halotolerans type strain.</title>
        <authorList>
            <person name="Nagy I."/>
            <person name="Horvath B."/>
            <person name="Kukolya J."/>
            <person name="Nagy I."/>
            <person name="Orsini M."/>
        </authorList>
    </citation>
    <scope>NUCLEOTIDE SEQUENCE</scope>
    <source>
        <strain evidence="7">DSM 44931</strain>
    </source>
</reference>
<evidence type="ECO:0000256" key="4">
    <source>
        <dbReference type="ARBA" id="ARBA00023125"/>
    </source>
</evidence>
<keyword evidence="8" id="KW-1185">Reference proteome</keyword>
<evidence type="ECO:0000256" key="2">
    <source>
        <dbReference type="ARBA" id="ARBA00022490"/>
    </source>
</evidence>
<evidence type="ECO:0000313" key="8">
    <source>
        <dbReference type="Proteomes" id="UP000265719"/>
    </source>
</evidence>
<dbReference type="PROSITE" id="PS50995">
    <property type="entry name" value="HTH_MARR_2"/>
    <property type="match status" value="1"/>
</dbReference>
<dbReference type="FunFam" id="1.10.10.10:FF:000163">
    <property type="entry name" value="MarR family transcriptional regulator"/>
    <property type="match status" value="1"/>
</dbReference>
<dbReference type="SUPFAM" id="SSF46785">
    <property type="entry name" value="Winged helix' DNA-binding domain"/>
    <property type="match status" value="1"/>
</dbReference>
<evidence type="ECO:0000256" key="3">
    <source>
        <dbReference type="ARBA" id="ARBA00023015"/>
    </source>
</evidence>
<evidence type="ECO:0000313" key="7">
    <source>
        <dbReference type="EMBL" id="UOE21798.1"/>
    </source>
</evidence>
<sequence>MGVRTVSGDSGIGDPLALENQVCFALTIAARNVVALYRPVLAPLGLTHPQYLVMLALWQSAPLSVKELAGLLELDSATLSPLLKRLEAAGLVRRERDPEDERRLVVTLTPAGRELREQAREVPERMMRLLDMDADELRRLNAVLGRLSTAAADADLSADGS</sequence>
<dbReference type="InterPro" id="IPR000835">
    <property type="entry name" value="HTH_MarR-typ"/>
</dbReference>
<dbReference type="InterPro" id="IPR039422">
    <property type="entry name" value="MarR/SlyA-like"/>
</dbReference>
<keyword evidence="3" id="KW-0805">Transcription regulation</keyword>
<organism evidence="7 8">
    <name type="scientific">Thermobifida halotolerans</name>
    <dbReference type="NCBI Taxonomy" id="483545"/>
    <lineage>
        <taxon>Bacteria</taxon>
        <taxon>Bacillati</taxon>
        <taxon>Actinomycetota</taxon>
        <taxon>Actinomycetes</taxon>
        <taxon>Streptosporangiales</taxon>
        <taxon>Nocardiopsidaceae</taxon>
        <taxon>Thermobifida</taxon>
    </lineage>
</organism>
<gene>
    <name evidence="7" type="ORF">NI17_001655</name>
</gene>
<dbReference type="KEGG" id="thao:NI17_001655"/>
<protein>
    <submittedName>
        <fullName evidence="7">MarR family transcriptional regulator</fullName>
    </submittedName>
</protein>
<dbReference type="Pfam" id="PF01047">
    <property type="entry name" value="MarR"/>
    <property type="match status" value="1"/>
</dbReference>
<dbReference type="PANTHER" id="PTHR33164:SF5">
    <property type="entry name" value="ORGANIC HYDROPEROXIDE RESISTANCE TRANSCRIPTIONAL REGULATOR"/>
    <property type="match status" value="1"/>
</dbReference>
<evidence type="ECO:0000256" key="5">
    <source>
        <dbReference type="ARBA" id="ARBA00023163"/>
    </source>
</evidence>
<dbReference type="PANTHER" id="PTHR33164">
    <property type="entry name" value="TRANSCRIPTIONAL REGULATOR, MARR FAMILY"/>
    <property type="match status" value="1"/>
</dbReference>
<dbReference type="GO" id="GO:0003677">
    <property type="term" value="F:DNA binding"/>
    <property type="evidence" value="ECO:0007669"/>
    <property type="project" value="UniProtKB-KW"/>
</dbReference>
<proteinExistence type="predicted"/>
<keyword evidence="4" id="KW-0238">DNA-binding</keyword>
<dbReference type="SMART" id="SM00347">
    <property type="entry name" value="HTH_MARR"/>
    <property type="match status" value="1"/>
</dbReference>
<dbReference type="InterPro" id="IPR036388">
    <property type="entry name" value="WH-like_DNA-bd_sf"/>
</dbReference>
<accession>A0AA97M145</accession>
<keyword evidence="2" id="KW-0963">Cytoplasm</keyword>
<comment type="subcellular location">
    <subcellularLocation>
        <location evidence="1">Cytoplasm</location>
    </subcellularLocation>
</comment>
<dbReference type="GO" id="GO:0006950">
    <property type="term" value="P:response to stress"/>
    <property type="evidence" value="ECO:0007669"/>
    <property type="project" value="TreeGrafter"/>
</dbReference>
<evidence type="ECO:0000256" key="1">
    <source>
        <dbReference type="ARBA" id="ARBA00004496"/>
    </source>
</evidence>
<dbReference type="EMBL" id="CP063196">
    <property type="protein sequence ID" value="UOE21798.1"/>
    <property type="molecule type" value="Genomic_DNA"/>
</dbReference>
<dbReference type="PRINTS" id="PR00598">
    <property type="entry name" value="HTHMARR"/>
</dbReference>
<dbReference type="AlphaFoldDB" id="A0AA97M145"/>
<dbReference type="InterPro" id="IPR036390">
    <property type="entry name" value="WH_DNA-bd_sf"/>
</dbReference>
<dbReference type="InterPro" id="IPR011991">
    <property type="entry name" value="ArsR-like_HTH"/>
</dbReference>
<dbReference type="Proteomes" id="UP000265719">
    <property type="component" value="Chromosome"/>
</dbReference>
<dbReference type="GO" id="GO:0005737">
    <property type="term" value="C:cytoplasm"/>
    <property type="evidence" value="ECO:0007669"/>
    <property type="project" value="UniProtKB-SubCell"/>
</dbReference>
<dbReference type="GO" id="GO:0003700">
    <property type="term" value="F:DNA-binding transcription factor activity"/>
    <property type="evidence" value="ECO:0007669"/>
    <property type="project" value="InterPro"/>
</dbReference>
<keyword evidence="5" id="KW-0804">Transcription</keyword>
<name>A0AA97M145_9ACTN</name>